<dbReference type="Proteomes" id="UP000584325">
    <property type="component" value="Unassembled WGS sequence"/>
</dbReference>
<evidence type="ECO:0000313" key="1">
    <source>
        <dbReference type="EMBL" id="MBB3225113.1"/>
    </source>
</evidence>
<comment type="caution">
    <text evidence="1">The sequence shown here is derived from an EMBL/GenBank/DDBJ whole genome shotgun (WGS) entry which is preliminary data.</text>
</comment>
<proteinExistence type="predicted"/>
<sequence length="34" mass="3880">MDTSVQGPEQHANRWRSYLNDCGTLLDFEAVGLR</sequence>
<protein>
    <submittedName>
        <fullName evidence="1">Uncharacterized protein</fullName>
    </submittedName>
</protein>
<gene>
    <name evidence="1" type="ORF">FHS02_005983</name>
</gene>
<dbReference type="AlphaFoldDB" id="A0A7W5EH53"/>
<dbReference type="EMBL" id="JACHXS010000016">
    <property type="protein sequence ID" value="MBB3225113.1"/>
    <property type="molecule type" value="Genomic_DNA"/>
</dbReference>
<name>A0A7W5EH53_9BURK</name>
<evidence type="ECO:0000313" key="2">
    <source>
        <dbReference type="Proteomes" id="UP000584325"/>
    </source>
</evidence>
<organism evidence="1 2">
    <name type="scientific">Pseudoduganella umbonata</name>
    <dbReference type="NCBI Taxonomy" id="864828"/>
    <lineage>
        <taxon>Bacteria</taxon>
        <taxon>Pseudomonadati</taxon>
        <taxon>Pseudomonadota</taxon>
        <taxon>Betaproteobacteria</taxon>
        <taxon>Burkholderiales</taxon>
        <taxon>Oxalobacteraceae</taxon>
        <taxon>Telluria group</taxon>
        <taxon>Pseudoduganella</taxon>
    </lineage>
</organism>
<reference evidence="1 2" key="1">
    <citation type="submission" date="2020-08" db="EMBL/GenBank/DDBJ databases">
        <title>Genomic Encyclopedia of Type Strains, Phase III (KMG-III): the genomes of soil and plant-associated and newly described type strains.</title>
        <authorList>
            <person name="Whitman W."/>
        </authorList>
    </citation>
    <scope>NUCLEOTIDE SEQUENCE [LARGE SCALE GENOMIC DNA]</scope>
    <source>
        <strain evidence="1 2">CECT 7753</strain>
    </source>
</reference>
<accession>A0A7W5EH53</accession>